<evidence type="ECO:0000256" key="3">
    <source>
        <dbReference type="ARBA" id="ARBA00022801"/>
    </source>
</evidence>
<evidence type="ECO:0000256" key="2">
    <source>
        <dbReference type="ARBA" id="ARBA00022763"/>
    </source>
</evidence>
<dbReference type="Gene3D" id="3.40.50.300">
    <property type="entry name" value="P-loop containing nucleotide triphosphate hydrolases"/>
    <property type="match status" value="2"/>
</dbReference>
<comment type="caution">
    <text evidence="12">The sequence shown here is derived from an EMBL/GenBank/DDBJ whole genome shotgun (WGS) entry which is preliminary data.</text>
</comment>
<feature type="compositionally biased region" description="Gly residues" evidence="9">
    <location>
        <begin position="1630"/>
        <end position="1639"/>
    </location>
</feature>
<evidence type="ECO:0000256" key="6">
    <source>
        <dbReference type="ARBA" id="ARBA00023125"/>
    </source>
</evidence>
<dbReference type="Proteomes" id="UP001595751">
    <property type="component" value="Unassembled WGS sequence"/>
</dbReference>
<dbReference type="Pfam" id="PF23236">
    <property type="entry name" value="WHD_2nd_Lhr"/>
    <property type="match status" value="1"/>
</dbReference>
<feature type="region of interest" description="Disordered" evidence="9">
    <location>
        <begin position="71"/>
        <end position="100"/>
    </location>
</feature>
<keyword evidence="1" id="KW-0547">Nucleotide-binding</keyword>
<dbReference type="SMART" id="SM00490">
    <property type="entry name" value="HELICc"/>
    <property type="match status" value="1"/>
</dbReference>
<dbReference type="InterPro" id="IPR027417">
    <property type="entry name" value="P-loop_NTPase"/>
</dbReference>
<dbReference type="InterPro" id="IPR055367">
    <property type="entry name" value="WH4_Lhr"/>
</dbReference>
<dbReference type="Pfam" id="PF19306">
    <property type="entry name" value="WHD_Lhr"/>
    <property type="match status" value="1"/>
</dbReference>
<feature type="region of interest" description="Disordered" evidence="9">
    <location>
        <begin position="298"/>
        <end position="320"/>
    </location>
</feature>
<dbReference type="PROSITE" id="PS51194">
    <property type="entry name" value="HELICASE_CTER"/>
    <property type="match status" value="1"/>
</dbReference>
<evidence type="ECO:0000313" key="12">
    <source>
        <dbReference type="EMBL" id="MFC3849066.1"/>
    </source>
</evidence>
<keyword evidence="13" id="KW-1185">Reference proteome</keyword>
<dbReference type="PANTHER" id="PTHR47962:SF5">
    <property type="entry name" value="ATP-DEPENDENT HELICASE LHR-RELATED"/>
    <property type="match status" value="1"/>
</dbReference>
<keyword evidence="6" id="KW-0238">DNA-binding</keyword>
<reference evidence="13" key="1">
    <citation type="journal article" date="2019" name="Int. J. Syst. Evol. Microbiol.">
        <title>The Global Catalogue of Microorganisms (GCM) 10K type strain sequencing project: providing services to taxonomists for standard genome sequencing and annotation.</title>
        <authorList>
            <consortium name="The Broad Institute Genomics Platform"/>
            <consortium name="The Broad Institute Genome Sequencing Center for Infectious Disease"/>
            <person name="Wu L."/>
            <person name="Ma J."/>
        </authorList>
    </citation>
    <scope>NUCLEOTIDE SEQUENCE [LARGE SCALE GENOMIC DNA]</scope>
    <source>
        <strain evidence="13">CCUG 53252</strain>
    </source>
</reference>
<feature type="region of interest" description="Disordered" evidence="9">
    <location>
        <begin position="1618"/>
        <end position="1639"/>
    </location>
</feature>
<proteinExistence type="predicted"/>
<evidence type="ECO:0000259" key="10">
    <source>
        <dbReference type="PROSITE" id="PS51192"/>
    </source>
</evidence>
<dbReference type="Pfam" id="PF00271">
    <property type="entry name" value="Helicase_C"/>
    <property type="match status" value="1"/>
</dbReference>
<evidence type="ECO:0000259" key="11">
    <source>
        <dbReference type="PROSITE" id="PS51194"/>
    </source>
</evidence>
<protein>
    <submittedName>
        <fullName evidence="12">DEAD/DEAH box helicase</fullName>
    </submittedName>
</protein>
<dbReference type="InterPro" id="IPR055369">
    <property type="entry name" value="WH2_Lhr"/>
</dbReference>
<dbReference type="CDD" id="cd17922">
    <property type="entry name" value="DEXHc_LHR-like"/>
    <property type="match status" value="1"/>
</dbReference>
<dbReference type="InterPro" id="IPR001650">
    <property type="entry name" value="Helicase_C-like"/>
</dbReference>
<evidence type="ECO:0000256" key="9">
    <source>
        <dbReference type="SAM" id="MobiDB-lite"/>
    </source>
</evidence>
<dbReference type="RefSeq" id="WP_290291318.1">
    <property type="nucleotide sequence ID" value="NZ_CP047211.1"/>
</dbReference>
<dbReference type="InterPro" id="IPR052511">
    <property type="entry name" value="ATP-dep_Helicase"/>
</dbReference>
<dbReference type="InterPro" id="IPR014001">
    <property type="entry name" value="Helicase_ATP-bd"/>
</dbReference>
<feature type="compositionally biased region" description="Acidic residues" evidence="9">
    <location>
        <begin position="71"/>
        <end position="82"/>
    </location>
</feature>
<evidence type="ECO:0000313" key="13">
    <source>
        <dbReference type="Proteomes" id="UP001595751"/>
    </source>
</evidence>
<dbReference type="Pfam" id="PF23235">
    <property type="entry name" value="WHD_3rd_Lhr"/>
    <property type="match status" value="1"/>
</dbReference>
<dbReference type="PANTHER" id="PTHR47962">
    <property type="entry name" value="ATP-DEPENDENT HELICASE LHR-RELATED-RELATED"/>
    <property type="match status" value="1"/>
</dbReference>
<dbReference type="EMBL" id="JBHRZN010000001">
    <property type="protein sequence ID" value="MFC3849066.1"/>
    <property type="molecule type" value="Genomic_DNA"/>
</dbReference>
<gene>
    <name evidence="12" type="ORF">ACFORJ_02645</name>
</gene>
<dbReference type="InterPro" id="IPR055368">
    <property type="entry name" value="WH3_Lhr"/>
</dbReference>
<keyword evidence="2" id="KW-0227">DNA damage</keyword>
<dbReference type="Pfam" id="PF23234">
    <property type="entry name" value="WHD_4th_Lhr"/>
    <property type="match status" value="1"/>
</dbReference>
<organism evidence="12 13">
    <name type="scientific">Corynebacterium hansenii</name>
    <dbReference type="NCBI Taxonomy" id="394964"/>
    <lineage>
        <taxon>Bacteria</taxon>
        <taxon>Bacillati</taxon>
        <taxon>Actinomycetota</taxon>
        <taxon>Actinomycetes</taxon>
        <taxon>Mycobacteriales</taxon>
        <taxon>Corynebacteriaceae</taxon>
        <taxon>Corynebacterium</taxon>
    </lineage>
</organism>
<evidence type="ECO:0000256" key="4">
    <source>
        <dbReference type="ARBA" id="ARBA00022806"/>
    </source>
</evidence>
<evidence type="ECO:0000256" key="1">
    <source>
        <dbReference type="ARBA" id="ARBA00022741"/>
    </source>
</evidence>
<dbReference type="Pfam" id="PF08494">
    <property type="entry name" value="DEAD_assoc"/>
    <property type="match status" value="1"/>
</dbReference>
<evidence type="ECO:0000256" key="7">
    <source>
        <dbReference type="ARBA" id="ARBA00023204"/>
    </source>
</evidence>
<dbReference type="InterPro" id="IPR013701">
    <property type="entry name" value="Lhr-like_DEAD/DEAH_assoc"/>
</dbReference>
<dbReference type="InterPro" id="IPR011545">
    <property type="entry name" value="DEAD/DEAH_box_helicase_dom"/>
</dbReference>
<dbReference type="PROSITE" id="PS51192">
    <property type="entry name" value="HELICASE_ATP_BIND_1"/>
    <property type="match status" value="1"/>
</dbReference>
<dbReference type="InterPro" id="IPR045628">
    <property type="entry name" value="Lhr_WH_dom"/>
</dbReference>
<name>A0ABV7ZLX7_9CORY</name>
<keyword evidence="7" id="KW-0234">DNA repair</keyword>
<dbReference type="GO" id="GO:0004386">
    <property type="term" value="F:helicase activity"/>
    <property type="evidence" value="ECO:0007669"/>
    <property type="project" value="UniProtKB-KW"/>
</dbReference>
<dbReference type="SMART" id="SM00487">
    <property type="entry name" value="DEXDc"/>
    <property type="match status" value="1"/>
</dbReference>
<dbReference type="SUPFAM" id="SSF52540">
    <property type="entry name" value="P-loop containing nucleoside triphosphate hydrolases"/>
    <property type="match status" value="1"/>
</dbReference>
<keyword evidence="3" id="KW-0378">Hydrolase</keyword>
<dbReference type="CDD" id="cd18796">
    <property type="entry name" value="SF2_C_LHR"/>
    <property type="match status" value="1"/>
</dbReference>
<dbReference type="Pfam" id="PF00270">
    <property type="entry name" value="DEAD"/>
    <property type="match status" value="1"/>
</dbReference>
<feature type="region of interest" description="Disordered" evidence="9">
    <location>
        <begin position="1293"/>
        <end position="1323"/>
    </location>
</feature>
<evidence type="ECO:0000256" key="8">
    <source>
        <dbReference type="ARBA" id="ARBA00023235"/>
    </source>
</evidence>
<feature type="domain" description="Helicase C-terminal" evidence="11">
    <location>
        <begin position="334"/>
        <end position="514"/>
    </location>
</feature>
<evidence type="ECO:0000256" key="5">
    <source>
        <dbReference type="ARBA" id="ARBA00022840"/>
    </source>
</evidence>
<feature type="domain" description="Helicase ATP-binding" evidence="10">
    <location>
        <begin position="36"/>
        <end position="253"/>
    </location>
</feature>
<keyword evidence="8" id="KW-0413">Isomerase</keyword>
<keyword evidence="4 12" id="KW-0347">Helicase</keyword>
<accession>A0ABV7ZLX7</accession>
<keyword evidence="5" id="KW-0067">ATP-binding</keyword>
<sequence>MAPSRNPDPLGRFSESVSTWFRDSFAAPTPVQMEAWRAISEGENALVVAPTGSGKTLSAFLWAINSLVAGDESDNESDDDSGEATRSDSRSRGTSGADSRPRGVRVLYISPLKALAVDVENNLRAPLTGINRVAARLGREPATVSVAVRSGDTPPSERARQVRNPPDILITTPESLYLLLTSKAREILGTVDTVIVDEIHALAGTKRGVHLALSLERLERLAGREIQRIGLSATVRPLTAVAHFLGGDRPVEIIDPPSQKEWELRVRVPVEDMSDLRDQPVESRDAIIDDGLGADGFGFNGAGTDGRGPDASAPDAPISPPLAPPTQSSIWPYIEEQVFDEIMGHRSTLVFVNSRRTAERLTSRLNELHALRHDPASLSPELRRPPAQVMKPTDTAGTAPAVIARAHHGSVSKDERATIESMLKEGSLRAVVSTSSLELGIDMGAVEKVIQVESPPSVASGLQRVGRAGHVVGAVSRGSFYPKHRADLLQTAVVVDRMRKGLIEELHVPANALDVLAQHTVAAVAMEDLDADDWFATVTAAHPYRELSRELFDAVIDLVSGVYPSTDFAELRPRVVYDRITGVLSARPGAQRTAVINGGTIPDRGMFGVFLAGGGDAVPRRVGELDEEMVYESRVGDVFTLGASSWRIEEIDRDRVLVTPAPGHTGRLPFWNGDQAGRPAELGRALGAFRRLAAADAAVLDEIGLDQWARDNLTVYLADQASATGVIPDEKTLVLERFRDELGDWRVVLHSPYGRGVNAAWALAAGARFSEATGMDAQPVASDDGIVLRVPDAAAEPSSELFLIDPGEVETIVAEQVGNSALFASRFRECAARALLLPSRNPGKRAPLWQQRQRSAQLLDVARQYPKFPIVLETVRECLQDVYDLPALVELCASLRDRTVRVAEVTTETASPFASSILFTYTGAFMYEGDAPLAEKRAAALALDAGLLTQLLGGVELRDLLDPDIIAEVDGDLRRRSERRKATTAEQLMDTLRVIGPVPLDELGLVSAVGAEEAERELGHRIMRVRIAGVEHIAQSLDAALLRDGLGVPVPPGIPARAEVIPDALEQLVARWARTRGPFTHGDVGEAFGLAASVVHAVVGKLAAAKTVVEGRYRRGVDEPEFLAPEVLKTIRSRSLAAARAQTEPVSASAFGRFLPQWQQVAPVLPAGREPEARGADGVFAVIEQLAGVRLPASAWETVVLPQRVRGYQPRDLDELTANGEVIVVGAGSAGAADPWVMLLPADYAAQLIEVPDTADRASTGELPRRILEVLGHGGGGGFLFDAIARRVRSGDGQVGTAAGGAGETQAEETEAGETQAGAVPTATDSDIRDALWALFESGLVSPDGFAPLRARLSRGAGGRTAHRVRRTPARGRLRMGRTSFARAQRAMAPADMVGRWSASITADDSATARGVAHGEAWLDRYGVVTRGSVVAEGTVGGFALAYGVLSRFEEAGKAVRGMVVDGLGAAQFSTPAVIDRLRSFTDSPDVEGWPSGTDVPEVHVLAAADPANPYGAALPWPQRGPTRSAGSVVVLVDGLLAAHLTRGGRTLTLSDPPPGITPAEMVRVVVAGLGAAVERNMVSPIIIEKVGGDPVIGSEWAGLLRAAGARITPKGVRIVGATATAPPGRDGAGHIGGGDARR</sequence>